<keyword evidence="3" id="KW-1185">Reference proteome</keyword>
<gene>
    <name evidence="2" type="ORF">BJ970_005220</name>
</gene>
<evidence type="ECO:0000313" key="3">
    <source>
        <dbReference type="Proteomes" id="UP000584374"/>
    </source>
</evidence>
<dbReference type="InterPro" id="IPR007278">
    <property type="entry name" value="DUF397"/>
</dbReference>
<comment type="caution">
    <text evidence="2">The sequence shown here is derived from an EMBL/GenBank/DDBJ whole genome shotgun (WGS) entry which is preliminary data.</text>
</comment>
<dbReference type="Proteomes" id="UP000584374">
    <property type="component" value="Unassembled WGS sequence"/>
</dbReference>
<accession>A0A840QB93</accession>
<dbReference type="AlphaFoldDB" id="A0A840QB93"/>
<proteinExistence type="predicted"/>
<protein>
    <recommendedName>
        <fullName evidence="1">DUF397 domain-containing protein</fullName>
    </recommendedName>
</protein>
<evidence type="ECO:0000259" key="1">
    <source>
        <dbReference type="Pfam" id="PF04149"/>
    </source>
</evidence>
<organism evidence="2 3">
    <name type="scientific">Saccharopolyspora phatthalungensis</name>
    <dbReference type="NCBI Taxonomy" id="664693"/>
    <lineage>
        <taxon>Bacteria</taxon>
        <taxon>Bacillati</taxon>
        <taxon>Actinomycetota</taxon>
        <taxon>Actinomycetes</taxon>
        <taxon>Pseudonocardiales</taxon>
        <taxon>Pseudonocardiaceae</taxon>
        <taxon>Saccharopolyspora</taxon>
    </lineage>
</organism>
<dbReference type="Pfam" id="PF04149">
    <property type="entry name" value="DUF397"/>
    <property type="match status" value="1"/>
</dbReference>
<sequence length="89" mass="9693">MGLLLTNWRTSSHSKSGGQCVEVGRVEYLPEGWRKSSRSGQQSACVEVGRVSIGAAVRDTKDRAAGYFTTTHAQWSAFISAVKDNRFVG</sequence>
<name>A0A840QB93_9PSEU</name>
<dbReference type="EMBL" id="JACHIW010000001">
    <property type="protein sequence ID" value="MBB5157686.1"/>
    <property type="molecule type" value="Genomic_DNA"/>
</dbReference>
<feature type="domain" description="DUF397" evidence="1">
    <location>
        <begin position="32"/>
        <end position="83"/>
    </location>
</feature>
<evidence type="ECO:0000313" key="2">
    <source>
        <dbReference type="EMBL" id="MBB5157686.1"/>
    </source>
</evidence>
<reference evidence="2 3" key="1">
    <citation type="submission" date="2020-08" db="EMBL/GenBank/DDBJ databases">
        <title>Sequencing the genomes of 1000 actinobacteria strains.</title>
        <authorList>
            <person name="Klenk H.-P."/>
        </authorList>
    </citation>
    <scope>NUCLEOTIDE SEQUENCE [LARGE SCALE GENOMIC DNA]</scope>
    <source>
        <strain evidence="2 3">DSM 45584</strain>
    </source>
</reference>